<dbReference type="EMBL" id="BPUR01000032">
    <property type="protein sequence ID" value="GJH21845.1"/>
    <property type="molecule type" value="Genomic_DNA"/>
</dbReference>
<evidence type="ECO:0000313" key="2">
    <source>
        <dbReference type="Proteomes" id="UP001055013"/>
    </source>
</evidence>
<dbReference type="Proteomes" id="UP001055013">
    <property type="component" value="Unassembled WGS sequence"/>
</dbReference>
<organism evidence="1 2">
    <name type="scientific">Caballeronia novacaledonica</name>
    <dbReference type="NCBI Taxonomy" id="1544861"/>
    <lineage>
        <taxon>Bacteria</taxon>
        <taxon>Pseudomonadati</taxon>
        <taxon>Pseudomonadota</taxon>
        <taxon>Betaproteobacteria</taxon>
        <taxon>Burkholderiales</taxon>
        <taxon>Burkholderiaceae</taxon>
        <taxon>Caballeronia</taxon>
    </lineage>
</organism>
<comment type="caution">
    <text evidence="1">The sequence shown here is derived from an EMBL/GenBank/DDBJ whole genome shotgun (WGS) entry which is preliminary data.</text>
</comment>
<evidence type="ECO:0000313" key="1">
    <source>
        <dbReference type="EMBL" id="GJH21845.1"/>
    </source>
</evidence>
<gene>
    <name evidence="1" type="ORF">CBA19CS22_34905</name>
</gene>
<protein>
    <submittedName>
        <fullName evidence="1">Uncharacterized protein</fullName>
    </submittedName>
</protein>
<proteinExistence type="predicted"/>
<sequence>MLDTQHRDAIDSAHFWLNEGIVKLPIGMAQRYQDMAKRGQYFSRLAQRLNLTPAELDAHLIENAIGDDDHQALLGYDPTQLSLFAEAA</sequence>
<accession>A0ACB5R392</accession>
<name>A0ACB5R392_9BURK</name>
<keyword evidence="2" id="KW-1185">Reference proteome</keyword>
<reference evidence="1" key="1">
    <citation type="submission" date="2021-09" db="EMBL/GenBank/DDBJ databases">
        <title>Isolation and characterization of 3-chlorobenzoate degrading bacteria from soils in Shizuoka.</title>
        <authorList>
            <person name="Ifat A."/>
            <person name="Ogawa N."/>
            <person name="Kimbara K."/>
            <person name="Moriuchi R."/>
            <person name="Dohra H."/>
            <person name="Shintani M."/>
        </authorList>
    </citation>
    <scope>NUCLEOTIDE SEQUENCE</scope>
    <source>
        <strain evidence="1">19CS2-2</strain>
    </source>
</reference>